<dbReference type="OrthoDB" id="9771372at2"/>
<dbReference type="InterPro" id="IPR009057">
    <property type="entry name" value="Homeodomain-like_sf"/>
</dbReference>
<dbReference type="InterPro" id="IPR030828">
    <property type="entry name" value="HTH_TyrR"/>
</dbReference>
<sequence length="476" mass="53923">MKQYNCEQPNQTKLSHFHLETIVNSSLDEIFVTDGEGNVLVVNPAGESLYGIEASQLINKNVDELEKNGLFSPALYPIVKKRKEKVSMIQRTKTGKIVHVIANPVFKEDGEIFLIIFTSRDITEIKHLREKIERNEALLKVCESELEELRSFQEPADIIAVSPNMRKIIRTINKIAGVDSTILITGESGVGKGVIATAIHNQSSRKTGAFIHINCGAIPETLIESELFGYDSGAFTGARKEGKKGLIEQANGGTLFLDEIGEMPLSLQVRLLKVIQERKVDPVGSTTSVDIDVRIIAATNKSLKKMVEEGTFRQDLFYRLNVVPIHIPALRTRPEDISYLIDYFLKKYNEKYGLANYFSLEAENALIHYDWPGNVRELENMIERLVVTAEQEEITMEDLVEYMNPGEEGHKYFVTVHDVCSLKQAQEEMEEQLVRRAYEMNKSSYKVAEMLGINQSTAIRKIQKYITGYQQKSKLR</sequence>
<gene>
    <name evidence="11" type="ORF">AF333_13330</name>
    <name evidence="12" type="ORF">SAMN04487909_102276</name>
</gene>
<dbReference type="GO" id="GO:0005524">
    <property type="term" value="F:ATP binding"/>
    <property type="evidence" value="ECO:0007669"/>
    <property type="project" value="UniProtKB-KW"/>
</dbReference>
<feature type="domain" description="Sigma-54 factor interaction" evidence="8">
    <location>
        <begin position="158"/>
        <end position="387"/>
    </location>
</feature>
<dbReference type="Proteomes" id="UP000182836">
    <property type="component" value="Unassembled WGS sequence"/>
</dbReference>
<evidence type="ECO:0000256" key="4">
    <source>
        <dbReference type="ARBA" id="ARBA00023015"/>
    </source>
</evidence>
<name>A0A0M0H3M6_ANEMI</name>
<dbReference type="PATRIC" id="fig|47500.9.peg.4031"/>
<keyword evidence="3" id="KW-0067">ATP-binding</keyword>
<evidence type="ECO:0000256" key="2">
    <source>
        <dbReference type="ARBA" id="ARBA00022797"/>
    </source>
</evidence>
<reference evidence="11 13" key="1">
    <citation type="submission" date="2015-07" db="EMBL/GenBank/DDBJ databases">
        <title>Fjat-14205 dsm 2895.</title>
        <authorList>
            <person name="Liu B."/>
            <person name="Wang J."/>
            <person name="Zhu Y."/>
            <person name="Liu G."/>
            <person name="Chen Q."/>
            <person name="Chen Z."/>
            <person name="Lan J."/>
            <person name="Che J."/>
            <person name="Ge C."/>
            <person name="Shi H."/>
            <person name="Pan Z."/>
            <person name="Liu X."/>
        </authorList>
    </citation>
    <scope>NUCLEOTIDE SEQUENCE [LARGE SCALE GENOMIC DNA]</scope>
    <source>
        <strain evidence="11 13">DSM 2895</strain>
    </source>
</reference>
<keyword evidence="13" id="KW-1185">Reference proteome</keyword>
<dbReference type="InterPro" id="IPR058031">
    <property type="entry name" value="AAA_lid_NorR"/>
</dbReference>
<keyword evidence="1" id="KW-0547">Nucleotide-binding</keyword>
<dbReference type="Gene3D" id="3.30.450.20">
    <property type="entry name" value="PAS domain"/>
    <property type="match status" value="1"/>
</dbReference>
<dbReference type="GO" id="GO:0003677">
    <property type="term" value="F:DNA binding"/>
    <property type="evidence" value="ECO:0007669"/>
    <property type="project" value="UniProtKB-KW"/>
</dbReference>
<evidence type="ECO:0000313" key="11">
    <source>
        <dbReference type="EMBL" id="KON96312.1"/>
    </source>
</evidence>
<dbReference type="PROSITE" id="PS00676">
    <property type="entry name" value="SIGMA54_INTERACT_2"/>
    <property type="match status" value="1"/>
</dbReference>
<dbReference type="CDD" id="cd00009">
    <property type="entry name" value="AAA"/>
    <property type="match status" value="1"/>
</dbReference>
<dbReference type="Pfam" id="PF00158">
    <property type="entry name" value="Sigma54_activat"/>
    <property type="match status" value="1"/>
</dbReference>
<evidence type="ECO:0000256" key="5">
    <source>
        <dbReference type="ARBA" id="ARBA00023125"/>
    </source>
</evidence>
<dbReference type="Gene3D" id="3.40.50.300">
    <property type="entry name" value="P-loop containing nucleotide triphosphate hydrolases"/>
    <property type="match status" value="1"/>
</dbReference>
<organism evidence="11 13">
    <name type="scientific">Aneurinibacillus migulanus</name>
    <name type="common">Bacillus migulanus</name>
    <dbReference type="NCBI Taxonomy" id="47500"/>
    <lineage>
        <taxon>Bacteria</taxon>
        <taxon>Bacillati</taxon>
        <taxon>Bacillota</taxon>
        <taxon>Bacilli</taxon>
        <taxon>Bacillales</taxon>
        <taxon>Paenibacillaceae</taxon>
        <taxon>Aneurinibacillus group</taxon>
        <taxon>Aneurinibacillus</taxon>
    </lineage>
</organism>
<dbReference type="SMART" id="SM00382">
    <property type="entry name" value="AAA"/>
    <property type="match status" value="1"/>
</dbReference>
<dbReference type="Proteomes" id="UP000037269">
    <property type="component" value="Unassembled WGS sequence"/>
</dbReference>
<dbReference type="FunFam" id="3.40.50.300:FF:000006">
    <property type="entry name" value="DNA-binding transcriptional regulator NtrC"/>
    <property type="match status" value="1"/>
</dbReference>
<evidence type="ECO:0000313" key="12">
    <source>
        <dbReference type="EMBL" id="SDI25144.1"/>
    </source>
</evidence>
<evidence type="ECO:0000256" key="6">
    <source>
        <dbReference type="ARBA" id="ARBA00023163"/>
    </source>
</evidence>
<keyword evidence="2" id="KW-0058">Aromatic hydrocarbons catabolism</keyword>
<evidence type="ECO:0000313" key="14">
    <source>
        <dbReference type="Proteomes" id="UP000182836"/>
    </source>
</evidence>
<feature type="domain" description="PAC" evidence="10">
    <location>
        <begin position="82"/>
        <end position="134"/>
    </location>
</feature>
<keyword evidence="4" id="KW-0805">Transcription regulation</keyword>
<dbReference type="PROSITE" id="PS50096">
    <property type="entry name" value="IQ"/>
    <property type="match status" value="1"/>
</dbReference>
<dbReference type="PANTHER" id="PTHR32071">
    <property type="entry name" value="TRANSCRIPTIONAL REGULATORY PROTEIN"/>
    <property type="match status" value="1"/>
</dbReference>
<evidence type="ECO:0000259" key="9">
    <source>
        <dbReference type="PROSITE" id="PS50112"/>
    </source>
</evidence>
<evidence type="ECO:0000313" key="13">
    <source>
        <dbReference type="Proteomes" id="UP000037269"/>
    </source>
</evidence>
<dbReference type="InterPro" id="IPR000700">
    <property type="entry name" value="PAS-assoc_C"/>
</dbReference>
<dbReference type="PROSITE" id="PS50045">
    <property type="entry name" value="SIGMA54_INTERACT_4"/>
    <property type="match status" value="1"/>
</dbReference>
<reference evidence="12 14" key="2">
    <citation type="submission" date="2016-10" db="EMBL/GenBank/DDBJ databases">
        <authorList>
            <person name="de Groot N.N."/>
        </authorList>
    </citation>
    <scope>NUCLEOTIDE SEQUENCE [LARGE SCALE GENOMIC DNA]</scope>
    <source>
        <strain evidence="12 14">DSM 2895</strain>
    </source>
</reference>
<dbReference type="GeneID" id="42306154"/>
<dbReference type="SUPFAM" id="SSF52540">
    <property type="entry name" value="P-loop containing nucleoside triphosphate hydrolases"/>
    <property type="match status" value="1"/>
</dbReference>
<dbReference type="InterPro" id="IPR035965">
    <property type="entry name" value="PAS-like_dom_sf"/>
</dbReference>
<evidence type="ECO:0000259" key="10">
    <source>
        <dbReference type="PROSITE" id="PS50113"/>
    </source>
</evidence>
<dbReference type="SUPFAM" id="SSF55785">
    <property type="entry name" value="PYP-like sensor domain (PAS domain)"/>
    <property type="match status" value="1"/>
</dbReference>
<dbReference type="Gene3D" id="1.10.8.60">
    <property type="match status" value="1"/>
</dbReference>
<dbReference type="PROSITE" id="PS50112">
    <property type="entry name" value="PAS"/>
    <property type="match status" value="1"/>
</dbReference>
<protein>
    <recommendedName>
        <fullName evidence="7">HTH-type transcriptional regulatory protein TyrR</fullName>
    </recommendedName>
</protein>
<dbReference type="InterPro" id="IPR025944">
    <property type="entry name" value="Sigma_54_int_dom_CS"/>
</dbReference>
<evidence type="ECO:0000256" key="1">
    <source>
        <dbReference type="ARBA" id="ARBA00022741"/>
    </source>
</evidence>
<accession>A0A0M0H3M6</accession>
<proteinExistence type="predicted"/>
<dbReference type="InterPro" id="IPR025943">
    <property type="entry name" value="Sigma_54_int_dom_ATP-bd_2"/>
</dbReference>
<dbReference type="PROSITE" id="PS50113">
    <property type="entry name" value="PAC"/>
    <property type="match status" value="1"/>
</dbReference>
<dbReference type="CDD" id="cd00130">
    <property type="entry name" value="PAS"/>
    <property type="match status" value="1"/>
</dbReference>
<dbReference type="InterPro" id="IPR000014">
    <property type="entry name" value="PAS"/>
</dbReference>
<evidence type="ECO:0000259" key="8">
    <source>
        <dbReference type="PROSITE" id="PS50045"/>
    </source>
</evidence>
<dbReference type="AlphaFoldDB" id="A0A0M0H3M6"/>
<dbReference type="PROSITE" id="PS00688">
    <property type="entry name" value="SIGMA54_INTERACT_3"/>
    <property type="match status" value="1"/>
</dbReference>
<keyword evidence="5" id="KW-0238">DNA-binding</keyword>
<dbReference type="RefSeq" id="WP_043063997.1">
    <property type="nucleotide sequence ID" value="NZ_BJOA01000009.1"/>
</dbReference>
<dbReference type="InterPro" id="IPR027417">
    <property type="entry name" value="P-loop_NTPase"/>
</dbReference>
<dbReference type="InterPro" id="IPR002078">
    <property type="entry name" value="Sigma_54_int"/>
</dbReference>
<evidence type="ECO:0000256" key="3">
    <source>
        <dbReference type="ARBA" id="ARBA00022840"/>
    </source>
</evidence>
<dbReference type="Pfam" id="PF25601">
    <property type="entry name" value="AAA_lid_14"/>
    <property type="match status" value="1"/>
</dbReference>
<dbReference type="InterPro" id="IPR003593">
    <property type="entry name" value="AAA+_ATPase"/>
</dbReference>
<dbReference type="PROSITE" id="PS00675">
    <property type="entry name" value="SIGMA54_INTERACT_1"/>
    <property type="match status" value="1"/>
</dbReference>
<dbReference type="STRING" id="47500.AF333_13330"/>
<feature type="domain" description="PAS" evidence="9">
    <location>
        <begin position="15"/>
        <end position="61"/>
    </location>
</feature>
<dbReference type="NCBIfam" id="TIGR00229">
    <property type="entry name" value="sensory_box"/>
    <property type="match status" value="1"/>
</dbReference>
<dbReference type="GO" id="GO:0006355">
    <property type="term" value="P:regulation of DNA-templated transcription"/>
    <property type="evidence" value="ECO:0007669"/>
    <property type="project" value="InterPro"/>
</dbReference>
<evidence type="ECO:0000256" key="7">
    <source>
        <dbReference type="ARBA" id="ARBA00029500"/>
    </source>
</evidence>
<dbReference type="SUPFAM" id="SSF46689">
    <property type="entry name" value="Homeodomain-like"/>
    <property type="match status" value="1"/>
</dbReference>
<dbReference type="EMBL" id="FNED01000002">
    <property type="protein sequence ID" value="SDI25144.1"/>
    <property type="molecule type" value="Genomic_DNA"/>
</dbReference>
<dbReference type="InterPro" id="IPR025662">
    <property type="entry name" value="Sigma_54_int_dom_ATP-bd_1"/>
</dbReference>
<keyword evidence="6" id="KW-0804">Transcription</keyword>
<dbReference type="Pfam" id="PF18024">
    <property type="entry name" value="HTH_50"/>
    <property type="match status" value="1"/>
</dbReference>
<dbReference type="Gene3D" id="1.10.10.60">
    <property type="entry name" value="Homeodomain-like"/>
    <property type="match status" value="1"/>
</dbReference>
<dbReference type="PANTHER" id="PTHR32071:SF57">
    <property type="entry name" value="C4-DICARBOXYLATE TRANSPORT TRANSCRIPTIONAL REGULATORY PROTEIN DCTD"/>
    <property type="match status" value="1"/>
</dbReference>
<dbReference type="Pfam" id="PF13426">
    <property type="entry name" value="PAS_9"/>
    <property type="match status" value="1"/>
</dbReference>
<dbReference type="EMBL" id="LGUG01000004">
    <property type="protein sequence ID" value="KON96312.1"/>
    <property type="molecule type" value="Genomic_DNA"/>
</dbReference>